<dbReference type="EMBL" id="BART01023252">
    <property type="protein sequence ID" value="GAH04911.1"/>
    <property type="molecule type" value="Genomic_DNA"/>
</dbReference>
<dbReference type="InterPro" id="IPR027417">
    <property type="entry name" value="P-loop_NTPase"/>
</dbReference>
<accession>X1C9V3</accession>
<feature type="non-terminal residue" evidence="4">
    <location>
        <position position="1"/>
    </location>
</feature>
<sequence>TKNITTVENPVEYRLAGINQIQVKPEIELTFAACLRSILRQDPDIVLIGEIRDKETVEIAIKASLTGHLVLSTFHTNDAPSAISRLLYMGIEPYLLASALNLIIAQRLVRKICDRCKQTTKLSEKVLRHLNIDPEQARDITFYHGKGCKACGDSGYSGRLPIFEFLVIDNNTREMMVEGATEAQIRASARQKGYGGLLESGVSKMIKGLTSAEEVLRVTFTENVREQENTKEQ</sequence>
<evidence type="ECO:0000256" key="2">
    <source>
        <dbReference type="ARBA" id="ARBA00022840"/>
    </source>
</evidence>
<dbReference type="PROSITE" id="PS00662">
    <property type="entry name" value="T2SP_E"/>
    <property type="match status" value="1"/>
</dbReference>
<dbReference type="GO" id="GO:0005886">
    <property type="term" value="C:plasma membrane"/>
    <property type="evidence" value="ECO:0007669"/>
    <property type="project" value="TreeGrafter"/>
</dbReference>
<dbReference type="AlphaFoldDB" id="X1C9V3"/>
<dbReference type="CDD" id="cd01129">
    <property type="entry name" value="PulE-GspE-like"/>
    <property type="match status" value="1"/>
</dbReference>
<organism evidence="4">
    <name type="scientific">marine sediment metagenome</name>
    <dbReference type="NCBI Taxonomy" id="412755"/>
    <lineage>
        <taxon>unclassified sequences</taxon>
        <taxon>metagenomes</taxon>
        <taxon>ecological metagenomes</taxon>
    </lineage>
</organism>
<dbReference type="Pfam" id="PF00437">
    <property type="entry name" value="T2SSE"/>
    <property type="match status" value="1"/>
</dbReference>
<protein>
    <recommendedName>
        <fullName evidence="3">Bacterial type II secretion system protein E domain-containing protein</fullName>
    </recommendedName>
</protein>
<evidence type="ECO:0000313" key="4">
    <source>
        <dbReference type="EMBL" id="GAH04911.1"/>
    </source>
</evidence>
<keyword evidence="1" id="KW-0547">Nucleotide-binding</keyword>
<dbReference type="InterPro" id="IPR001482">
    <property type="entry name" value="T2SS/T4SS_dom"/>
</dbReference>
<evidence type="ECO:0000259" key="3">
    <source>
        <dbReference type="PROSITE" id="PS00662"/>
    </source>
</evidence>
<feature type="domain" description="Bacterial type II secretion system protein E" evidence="3">
    <location>
        <begin position="39"/>
        <end position="53"/>
    </location>
</feature>
<dbReference type="Gene3D" id="3.40.50.300">
    <property type="entry name" value="P-loop containing nucleotide triphosphate hydrolases"/>
    <property type="match status" value="1"/>
</dbReference>
<proteinExistence type="predicted"/>
<gene>
    <name evidence="4" type="ORF">S01H4_42360</name>
</gene>
<dbReference type="SUPFAM" id="SSF52540">
    <property type="entry name" value="P-loop containing nucleoside triphosphate hydrolases"/>
    <property type="match status" value="1"/>
</dbReference>
<dbReference type="GO" id="GO:0016887">
    <property type="term" value="F:ATP hydrolysis activity"/>
    <property type="evidence" value="ECO:0007669"/>
    <property type="project" value="TreeGrafter"/>
</dbReference>
<keyword evidence="2" id="KW-0067">ATP-binding</keyword>
<name>X1C9V3_9ZZZZ</name>
<reference evidence="4" key="1">
    <citation type="journal article" date="2014" name="Front. Microbiol.">
        <title>High frequency of phylogenetically diverse reductive dehalogenase-homologous genes in deep subseafloor sedimentary metagenomes.</title>
        <authorList>
            <person name="Kawai M."/>
            <person name="Futagami T."/>
            <person name="Toyoda A."/>
            <person name="Takaki Y."/>
            <person name="Nishi S."/>
            <person name="Hori S."/>
            <person name="Arai W."/>
            <person name="Tsubouchi T."/>
            <person name="Morono Y."/>
            <person name="Uchiyama I."/>
            <person name="Ito T."/>
            <person name="Fujiyama A."/>
            <person name="Inagaki F."/>
            <person name="Takami H."/>
        </authorList>
    </citation>
    <scope>NUCLEOTIDE SEQUENCE</scope>
    <source>
        <strain evidence="4">Expedition CK06-06</strain>
    </source>
</reference>
<comment type="caution">
    <text evidence="4">The sequence shown here is derived from an EMBL/GenBank/DDBJ whole genome shotgun (WGS) entry which is preliminary data.</text>
</comment>
<dbReference type="GO" id="GO:0005524">
    <property type="term" value="F:ATP binding"/>
    <property type="evidence" value="ECO:0007669"/>
    <property type="project" value="UniProtKB-KW"/>
</dbReference>
<dbReference type="PANTHER" id="PTHR30258:SF3">
    <property type="entry name" value="SLL1921 PROTEIN"/>
    <property type="match status" value="1"/>
</dbReference>
<evidence type="ECO:0000256" key="1">
    <source>
        <dbReference type="ARBA" id="ARBA00022741"/>
    </source>
</evidence>
<dbReference type="PANTHER" id="PTHR30258">
    <property type="entry name" value="TYPE II SECRETION SYSTEM PROTEIN GSPE-RELATED"/>
    <property type="match status" value="1"/>
</dbReference>